<dbReference type="PANTHER" id="PTHR21581:SF6">
    <property type="entry name" value="TRAFFICKING PROTEIN PARTICLE COMPLEX SUBUNIT 12"/>
    <property type="match status" value="1"/>
</dbReference>
<evidence type="ECO:0000256" key="12">
    <source>
        <dbReference type="ARBA" id="ARBA00034000"/>
    </source>
</evidence>
<evidence type="ECO:0000256" key="7">
    <source>
        <dbReference type="ARBA" id="ARBA00022729"/>
    </source>
</evidence>
<dbReference type="PRINTS" id="PR00725">
    <property type="entry name" value="DADACBPTASE1"/>
</dbReference>
<comment type="function">
    <text evidence="1">Removes C-terminal D-alanyl residues from sugar-peptide cell wall precursors.</text>
</comment>
<dbReference type="EMBL" id="JBHSLU010000046">
    <property type="protein sequence ID" value="MFC5506626.1"/>
    <property type="molecule type" value="Genomic_DNA"/>
</dbReference>
<dbReference type="InterPro" id="IPR012338">
    <property type="entry name" value="Beta-lactam/transpept-like"/>
</dbReference>
<comment type="caution">
    <text evidence="15">The sequence shown here is derived from an EMBL/GenBank/DDBJ whole genome shotgun (WGS) entry which is preliminary data.</text>
</comment>
<evidence type="ECO:0000256" key="13">
    <source>
        <dbReference type="RuleBase" id="RU004016"/>
    </source>
</evidence>
<dbReference type="InterPro" id="IPR018044">
    <property type="entry name" value="Peptidase_S11"/>
</dbReference>
<comment type="pathway">
    <text evidence="2">Cell wall biogenesis; peptidoglycan biosynthesis.</text>
</comment>
<sequence length="411" mass="44109">MTMAGCIREGASARHEARKGPSHWLRLAIGASLAFAVTLSSVAAQSFQSAAPYAVLLDSASGTVLYEKAADELMAPASMAKVATALVAFQEIAQGRLTLDSEISISENAWRKGGGVSGGSTMFAQLNSRVKLSDILHGIIVQSGNDASIALAEAVAGDEATFARIMTERMRGLGLPKSVFRNATGMGDPQQRVTAREMALLADHIIKTYPEHYRIFGEREFTWNKIRQQNRNPLLTMDIGADGLKTGNIDESGYGLVGSAVQNGQRLIVVVNGLKTGRERANEARKLLEWGFRAFEARRIFEAGEIVGEASVFGGEKGRVGLKAKGPVSLLLPRGSSERLNARIVYRGPLTAPLQEGTEVARLLVTRGEVKTLDIPLYTAESIQTGTLQSRALDALLEAATGWVRKAMGRS</sequence>
<dbReference type="Proteomes" id="UP001596060">
    <property type="component" value="Unassembled WGS sequence"/>
</dbReference>
<evidence type="ECO:0000256" key="8">
    <source>
        <dbReference type="ARBA" id="ARBA00022801"/>
    </source>
</evidence>
<protein>
    <recommendedName>
        <fullName evidence="4">serine-type D-Ala-D-Ala carboxypeptidase</fullName>
        <ecNumber evidence="4">3.4.16.4</ecNumber>
    </recommendedName>
</protein>
<evidence type="ECO:0000256" key="1">
    <source>
        <dbReference type="ARBA" id="ARBA00003217"/>
    </source>
</evidence>
<dbReference type="InterPro" id="IPR015956">
    <property type="entry name" value="Peniciliin-bd_prot_C_sf"/>
</dbReference>
<gene>
    <name evidence="15" type="ORF">ACFPN9_15320</name>
</gene>
<keyword evidence="6" id="KW-0645">Protease</keyword>
<evidence type="ECO:0000313" key="15">
    <source>
        <dbReference type="EMBL" id="MFC5506626.1"/>
    </source>
</evidence>
<evidence type="ECO:0000256" key="6">
    <source>
        <dbReference type="ARBA" id="ARBA00022670"/>
    </source>
</evidence>
<keyword evidence="9" id="KW-0133">Cell shape</keyword>
<dbReference type="Gene3D" id="3.40.710.10">
    <property type="entry name" value="DD-peptidase/beta-lactamase superfamily"/>
    <property type="match status" value="1"/>
</dbReference>
<name>A0ABW0P1P8_9HYPH</name>
<comment type="similarity">
    <text evidence="3 13">Belongs to the peptidase S11 family.</text>
</comment>
<keyword evidence="5 15" id="KW-0121">Carboxypeptidase</keyword>
<dbReference type="SMART" id="SM00936">
    <property type="entry name" value="PBP5_C"/>
    <property type="match status" value="1"/>
</dbReference>
<evidence type="ECO:0000256" key="5">
    <source>
        <dbReference type="ARBA" id="ARBA00022645"/>
    </source>
</evidence>
<dbReference type="Gene3D" id="2.60.410.10">
    <property type="entry name" value="D-Ala-D-Ala carboxypeptidase, C-terminal domain"/>
    <property type="match status" value="1"/>
</dbReference>
<evidence type="ECO:0000256" key="10">
    <source>
        <dbReference type="ARBA" id="ARBA00022984"/>
    </source>
</evidence>
<dbReference type="InterPro" id="IPR001967">
    <property type="entry name" value="Peptidase_S11_N"/>
</dbReference>
<keyword evidence="10" id="KW-0573">Peptidoglycan synthesis</keyword>
<dbReference type="PANTHER" id="PTHR21581">
    <property type="entry name" value="D-ALANYL-D-ALANINE CARBOXYPEPTIDASE"/>
    <property type="match status" value="1"/>
</dbReference>
<organism evidence="15 16">
    <name type="scientific">Bosea massiliensis</name>
    <dbReference type="NCBI Taxonomy" id="151419"/>
    <lineage>
        <taxon>Bacteria</taxon>
        <taxon>Pseudomonadati</taxon>
        <taxon>Pseudomonadota</taxon>
        <taxon>Alphaproteobacteria</taxon>
        <taxon>Hyphomicrobiales</taxon>
        <taxon>Boseaceae</taxon>
        <taxon>Bosea</taxon>
    </lineage>
</organism>
<dbReference type="RefSeq" id="WP_245282365.1">
    <property type="nucleotide sequence ID" value="NZ_JBHSLU010000046.1"/>
</dbReference>
<dbReference type="SUPFAM" id="SSF56601">
    <property type="entry name" value="beta-lactamase/transpeptidase-like"/>
    <property type="match status" value="1"/>
</dbReference>
<evidence type="ECO:0000313" key="16">
    <source>
        <dbReference type="Proteomes" id="UP001596060"/>
    </source>
</evidence>
<dbReference type="Pfam" id="PF00768">
    <property type="entry name" value="Peptidase_S11"/>
    <property type="match status" value="1"/>
</dbReference>
<accession>A0ABW0P1P8</accession>
<proteinExistence type="inferred from homology"/>
<evidence type="ECO:0000256" key="4">
    <source>
        <dbReference type="ARBA" id="ARBA00012448"/>
    </source>
</evidence>
<dbReference type="InterPro" id="IPR037167">
    <property type="entry name" value="Peptidase_S11_C_sf"/>
</dbReference>
<evidence type="ECO:0000256" key="2">
    <source>
        <dbReference type="ARBA" id="ARBA00004752"/>
    </source>
</evidence>
<keyword evidence="7" id="KW-0732">Signal</keyword>
<dbReference type="EC" id="3.4.16.4" evidence="4"/>
<evidence type="ECO:0000256" key="3">
    <source>
        <dbReference type="ARBA" id="ARBA00007164"/>
    </source>
</evidence>
<comment type="catalytic activity">
    <reaction evidence="12">
        <text>Preferential cleavage: (Ac)2-L-Lys-D-Ala-|-D-Ala. Also transpeptidation of peptidyl-alanyl moieties that are N-acyl substituents of D-alanine.</text>
        <dbReference type="EC" id="3.4.16.4"/>
    </reaction>
</comment>
<feature type="domain" description="Peptidase S11 D-Ala-D-Ala carboxypeptidase A C-terminal" evidence="14">
    <location>
        <begin position="295"/>
        <end position="385"/>
    </location>
</feature>
<keyword evidence="16" id="KW-1185">Reference proteome</keyword>
<evidence type="ECO:0000256" key="9">
    <source>
        <dbReference type="ARBA" id="ARBA00022960"/>
    </source>
</evidence>
<keyword evidence="8 15" id="KW-0378">Hydrolase</keyword>
<dbReference type="Pfam" id="PF07943">
    <property type="entry name" value="PBP5_C"/>
    <property type="match status" value="1"/>
</dbReference>
<evidence type="ECO:0000259" key="14">
    <source>
        <dbReference type="SMART" id="SM00936"/>
    </source>
</evidence>
<evidence type="ECO:0000256" key="11">
    <source>
        <dbReference type="ARBA" id="ARBA00023316"/>
    </source>
</evidence>
<reference evidence="16" key="1">
    <citation type="journal article" date="2019" name="Int. J. Syst. Evol. Microbiol.">
        <title>The Global Catalogue of Microorganisms (GCM) 10K type strain sequencing project: providing services to taxonomists for standard genome sequencing and annotation.</title>
        <authorList>
            <consortium name="The Broad Institute Genomics Platform"/>
            <consortium name="The Broad Institute Genome Sequencing Center for Infectious Disease"/>
            <person name="Wu L."/>
            <person name="Ma J."/>
        </authorList>
    </citation>
    <scope>NUCLEOTIDE SEQUENCE [LARGE SCALE GENOMIC DNA]</scope>
    <source>
        <strain evidence="16">CCUG 43117</strain>
    </source>
</reference>
<dbReference type="GO" id="GO:0004180">
    <property type="term" value="F:carboxypeptidase activity"/>
    <property type="evidence" value="ECO:0007669"/>
    <property type="project" value="UniProtKB-KW"/>
</dbReference>
<keyword evidence="11" id="KW-0961">Cell wall biogenesis/degradation</keyword>
<dbReference type="InterPro" id="IPR012907">
    <property type="entry name" value="Peptidase_S11_C"/>
</dbReference>
<dbReference type="SUPFAM" id="SSF69189">
    <property type="entry name" value="Penicillin-binding protein associated domain"/>
    <property type="match status" value="1"/>
</dbReference>